<keyword evidence="5 7" id="KW-1133">Transmembrane helix</keyword>
<keyword evidence="4 7" id="KW-0812">Transmembrane</keyword>
<proteinExistence type="inferred from homology"/>
<feature type="transmembrane region" description="Helical" evidence="7">
    <location>
        <begin position="266"/>
        <end position="283"/>
    </location>
</feature>
<organism evidence="8">
    <name type="scientific">Desulfitobacterium hafniense</name>
    <name type="common">Desulfitobacterium frappieri</name>
    <dbReference type="NCBI Taxonomy" id="49338"/>
    <lineage>
        <taxon>Bacteria</taxon>
        <taxon>Bacillati</taxon>
        <taxon>Bacillota</taxon>
        <taxon>Clostridia</taxon>
        <taxon>Eubacteriales</taxon>
        <taxon>Desulfitobacteriaceae</taxon>
        <taxon>Desulfitobacterium</taxon>
    </lineage>
</organism>
<sequence length="345" mass="37048">MAIINNPVERTERHFPSAKFPIAPFLPGLLFTMGVAAFATGIATLPGISKIGAMLCAIFIAVLYRNTLGYPEKCRPGIQFTAQKILRFAIILYGFRLNIHLVLQQGPSLLFQGVFTIVIAVFTTLLVSKWLKGDRQLSLLLGIGTGICGAAAIAAVAPILKAKDEDTAIGVGIIALIGTLFTLAYTLLYPYLGLTALQYGTWSGITLHEIAHAAAAANSVGADALTASLLAKLARVFLLIPVSFVLLWWVRRQSKETEDSTQRASFPWFLLGFILTSLIGTYLPLPTEVLNAIATLSSFLMAAAMVGLGLNVHLASLRSRALRPLLAMLVASVLVSAFSYFTLIL</sequence>
<evidence type="ECO:0000256" key="7">
    <source>
        <dbReference type="SAM" id="Phobius"/>
    </source>
</evidence>
<protein>
    <submittedName>
        <fullName evidence="8">UPF0324 membrane protein MW0317</fullName>
    </submittedName>
</protein>
<dbReference type="PATRIC" id="fig|49338.4.peg.4879"/>
<feature type="transmembrane region" description="Helical" evidence="7">
    <location>
        <begin position="109"/>
        <end position="127"/>
    </location>
</feature>
<accession>A0A098B7S3</accession>
<dbReference type="RefSeq" id="WP_005813704.1">
    <property type="nucleotide sequence ID" value="NZ_CABKQQ010000049.1"/>
</dbReference>
<feature type="transmembrane region" description="Helical" evidence="7">
    <location>
        <begin position="199"/>
        <end position="217"/>
    </location>
</feature>
<feature type="transmembrane region" description="Helical" evidence="7">
    <location>
        <begin position="289"/>
        <end position="312"/>
    </location>
</feature>
<evidence type="ECO:0000256" key="5">
    <source>
        <dbReference type="ARBA" id="ARBA00022989"/>
    </source>
</evidence>
<dbReference type="EMBL" id="LK996017">
    <property type="protein sequence ID" value="CDX04420.1"/>
    <property type="molecule type" value="Genomic_DNA"/>
</dbReference>
<dbReference type="PANTHER" id="PTHR30106:SF2">
    <property type="entry name" value="UPF0324 INNER MEMBRANE PROTEIN YEIH"/>
    <property type="match status" value="1"/>
</dbReference>
<evidence type="ECO:0000256" key="6">
    <source>
        <dbReference type="ARBA" id="ARBA00023136"/>
    </source>
</evidence>
<feature type="transmembrane region" description="Helical" evidence="7">
    <location>
        <begin position="229"/>
        <end position="250"/>
    </location>
</feature>
<dbReference type="PANTHER" id="PTHR30106">
    <property type="entry name" value="INNER MEMBRANE PROTEIN YEIH-RELATED"/>
    <property type="match status" value="1"/>
</dbReference>
<evidence type="ECO:0000256" key="2">
    <source>
        <dbReference type="ARBA" id="ARBA00007977"/>
    </source>
</evidence>
<feature type="transmembrane region" description="Helical" evidence="7">
    <location>
        <begin position="172"/>
        <end position="192"/>
    </location>
</feature>
<comment type="similarity">
    <text evidence="2">Belongs to the UPF0324 family.</text>
</comment>
<comment type="subcellular location">
    <subcellularLocation>
        <location evidence="1">Cell membrane</location>
        <topology evidence="1">Multi-pass membrane protein</topology>
    </subcellularLocation>
</comment>
<name>A0A098B7S3_DESHA</name>
<evidence type="ECO:0000256" key="3">
    <source>
        <dbReference type="ARBA" id="ARBA00022475"/>
    </source>
</evidence>
<feature type="transmembrane region" description="Helical" evidence="7">
    <location>
        <begin position="139"/>
        <end position="160"/>
    </location>
</feature>
<gene>
    <name evidence="8" type="ORF">DPCES_4534</name>
</gene>
<evidence type="ECO:0000313" key="8">
    <source>
        <dbReference type="EMBL" id="CDX04420.1"/>
    </source>
</evidence>
<feature type="transmembrane region" description="Helical" evidence="7">
    <location>
        <begin position="20"/>
        <end position="39"/>
    </location>
</feature>
<feature type="transmembrane region" description="Helical" evidence="7">
    <location>
        <begin position="45"/>
        <end position="64"/>
    </location>
</feature>
<dbReference type="AlphaFoldDB" id="A0A098B7S3"/>
<feature type="transmembrane region" description="Helical" evidence="7">
    <location>
        <begin position="85"/>
        <end position="103"/>
    </location>
</feature>
<keyword evidence="6 7" id="KW-0472">Membrane</keyword>
<evidence type="ECO:0000256" key="1">
    <source>
        <dbReference type="ARBA" id="ARBA00004651"/>
    </source>
</evidence>
<evidence type="ECO:0000256" key="4">
    <source>
        <dbReference type="ARBA" id="ARBA00022692"/>
    </source>
</evidence>
<dbReference type="InterPro" id="IPR018383">
    <property type="entry name" value="UPF0324_pro"/>
</dbReference>
<dbReference type="GO" id="GO:0005886">
    <property type="term" value="C:plasma membrane"/>
    <property type="evidence" value="ECO:0007669"/>
    <property type="project" value="UniProtKB-SubCell"/>
</dbReference>
<dbReference type="Pfam" id="PF03601">
    <property type="entry name" value="Cons_hypoth698"/>
    <property type="match status" value="1"/>
</dbReference>
<reference evidence="8" key="1">
    <citation type="submission" date="2014-07" db="EMBL/GenBank/DDBJ databases">
        <authorList>
            <person name="Hornung V.Bastian."/>
        </authorList>
    </citation>
    <scope>NUCLEOTIDE SEQUENCE</scope>
    <source>
        <strain evidence="8">PCE-S</strain>
    </source>
</reference>
<feature type="transmembrane region" description="Helical" evidence="7">
    <location>
        <begin position="324"/>
        <end position="344"/>
    </location>
</feature>
<keyword evidence="3" id="KW-1003">Cell membrane</keyword>